<accession>A0A8G2FB94</accession>
<dbReference type="EMBL" id="FNVS01000012">
    <property type="protein sequence ID" value="SEG00885.1"/>
    <property type="molecule type" value="Genomic_DNA"/>
</dbReference>
<organism evidence="1 2">
    <name type="scientific">Parabacteroides chinchillae</name>
    <dbReference type="NCBI Taxonomy" id="871327"/>
    <lineage>
        <taxon>Bacteria</taxon>
        <taxon>Pseudomonadati</taxon>
        <taxon>Bacteroidota</taxon>
        <taxon>Bacteroidia</taxon>
        <taxon>Bacteroidales</taxon>
        <taxon>Tannerellaceae</taxon>
        <taxon>Parabacteroides</taxon>
    </lineage>
</organism>
<gene>
    <name evidence="1" type="ORF">SAMN05444001_1129</name>
</gene>
<protein>
    <submittedName>
        <fullName evidence="1">Uncharacterized protein</fullName>
    </submittedName>
</protein>
<evidence type="ECO:0000313" key="1">
    <source>
        <dbReference type="EMBL" id="SEG00885.1"/>
    </source>
</evidence>
<name>A0A8G2FB94_9BACT</name>
<proteinExistence type="predicted"/>
<reference evidence="1 2" key="1">
    <citation type="submission" date="2016-10" db="EMBL/GenBank/DDBJ databases">
        <authorList>
            <person name="Varghese N."/>
            <person name="Submissions S."/>
        </authorList>
    </citation>
    <scope>NUCLEOTIDE SEQUENCE [LARGE SCALE GENOMIC DNA]</scope>
    <source>
        <strain evidence="1 2">DSM 29073</strain>
    </source>
</reference>
<comment type="caution">
    <text evidence="1">The sequence shown here is derived from an EMBL/GenBank/DDBJ whole genome shotgun (WGS) entry which is preliminary data.</text>
</comment>
<dbReference type="AlphaFoldDB" id="A0A8G2FB94"/>
<evidence type="ECO:0000313" key="2">
    <source>
        <dbReference type="Proteomes" id="UP000236725"/>
    </source>
</evidence>
<dbReference type="Proteomes" id="UP000236725">
    <property type="component" value="Unassembled WGS sequence"/>
</dbReference>
<keyword evidence="2" id="KW-1185">Reference proteome</keyword>
<sequence length="77" mass="9111">MIVHFLFEKGSRNFWHYHRMTVTEHSVKDHVIQLHAVSDEEYASSTLNKQDTLTILHPEYKKESKNINIAQNEVKCD</sequence>